<protein>
    <recommendedName>
        <fullName evidence="5">DUF438 domain-containing protein</fullName>
    </recommendedName>
</protein>
<dbReference type="SUPFAM" id="SSF55785">
    <property type="entry name" value="PYP-like sensor domain (PAS domain)"/>
    <property type="match status" value="1"/>
</dbReference>
<evidence type="ECO:0000313" key="4">
    <source>
        <dbReference type="Proteomes" id="UP000551878"/>
    </source>
</evidence>
<dbReference type="PANTHER" id="PTHR39966">
    <property type="entry name" value="BLL2471 PROTEIN-RELATED"/>
    <property type="match status" value="1"/>
</dbReference>
<accession>A0A840QPQ1</accession>
<evidence type="ECO:0000259" key="2">
    <source>
        <dbReference type="Pfam" id="PF04282"/>
    </source>
</evidence>
<sequence>MSELINNRKAKKNETSERQALLKEIIKELHDGKNVDDVKAKFEEAIEEVSVSEISQMEQSLMEEEGIPVEEVQRLCSVHTEVFKGSIEEIHESEALGQEPGHPVHTFVLENKEIDPLVNFRLSLHKDQFVREANEETVQKLIDDLTSLLEIGKHYERKENLLLPYLEKYGIHGPTQVMWGVDDRIRAAMKKARLELMDGEWTHEDMVSQLEWVIKEVSDMIFKEENILLPMALQHLTEDEWIEIEAESDELGYCFIEAPQAWKPKRERVQTERTLDEGIVRMETGTVSIKQLELIMNHLPIDLTFIDDQDIFRYFSHGKDRIFHRSTAQLGRTVQNCHPPQSVHIVNQILEDFKSGKKDSEDFWIPLKDKYVLIRYFAVRDEEGTYLGTLEFTQNIAPIQEIEGEKRLMS</sequence>
<dbReference type="Pfam" id="PF13596">
    <property type="entry name" value="PAS_10"/>
    <property type="match status" value="1"/>
</dbReference>
<dbReference type="InterPro" id="IPR035965">
    <property type="entry name" value="PAS-like_dom_sf"/>
</dbReference>
<dbReference type="EMBL" id="JACHHB010000006">
    <property type="protein sequence ID" value="MBB5173392.1"/>
    <property type="molecule type" value="Genomic_DNA"/>
</dbReference>
<evidence type="ECO:0000259" key="1">
    <source>
        <dbReference type="Pfam" id="PF01814"/>
    </source>
</evidence>
<gene>
    <name evidence="3" type="ORF">HNQ41_001579</name>
</gene>
<reference evidence="3 4" key="1">
    <citation type="submission" date="2020-08" db="EMBL/GenBank/DDBJ databases">
        <title>Genomic Encyclopedia of Type Strains, Phase IV (KMG-IV): sequencing the most valuable type-strain genomes for metagenomic binning, comparative biology and taxonomic classification.</title>
        <authorList>
            <person name="Goeker M."/>
        </authorList>
    </citation>
    <scope>NUCLEOTIDE SEQUENCE [LARGE SCALE GENOMIC DNA]</scope>
    <source>
        <strain evidence="3 4">DSM 24696</strain>
    </source>
</reference>
<dbReference type="Pfam" id="PF04282">
    <property type="entry name" value="DUF438"/>
    <property type="match status" value="1"/>
</dbReference>
<organism evidence="3 4">
    <name type="scientific">Texcoconibacillus texcoconensis</name>
    <dbReference type="NCBI Taxonomy" id="1095777"/>
    <lineage>
        <taxon>Bacteria</taxon>
        <taxon>Bacillati</taxon>
        <taxon>Bacillota</taxon>
        <taxon>Bacilli</taxon>
        <taxon>Bacillales</taxon>
        <taxon>Bacillaceae</taxon>
        <taxon>Texcoconibacillus</taxon>
    </lineage>
</organism>
<dbReference type="InterPro" id="IPR007380">
    <property type="entry name" value="DUF438"/>
</dbReference>
<dbReference type="InterPro" id="IPR012312">
    <property type="entry name" value="Hemerythrin-like"/>
</dbReference>
<dbReference type="GO" id="GO:0005886">
    <property type="term" value="C:plasma membrane"/>
    <property type="evidence" value="ECO:0007669"/>
    <property type="project" value="TreeGrafter"/>
</dbReference>
<feature type="domain" description="Hemerythrin-like" evidence="1">
    <location>
        <begin position="102"/>
        <end position="232"/>
    </location>
</feature>
<name>A0A840QPQ1_9BACI</name>
<evidence type="ECO:0008006" key="5">
    <source>
        <dbReference type="Google" id="ProtNLM"/>
    </source>
</evidence>
<dbReference type="AlphaFoldDB" id="A0A840QPQ1"/>
<dbReference type="RefSeq" id="WP_184663843.1">
    <property type="nucleotide sequence ID" value="NZ_JACHHB010000006.1"/>
</dbReference>
<feature type="domain" description="DUF438" evidence="2">
    <location>
        <begin position="22"/>
        <end position="89"/>
    </location>
</feature>
<dbReference type="Proteomes" id="UP000551878">
    <property type="component" value="Unassembled WGS sequence"/>
</dbReference>
<proteinExistence type="predicted"/>
<comment type="caution">
    <text evidence="3">The sequence shown here is derived from an EMBL/GenBank/DDBJ whole genome shotgun (WGS) entry which is preliminary data.</text>
</comment>
<evidence type="ECO:0000313" key="3">
    <source>
        <dbReference type="EMBL" id="MBB5173392.1"/>
    </source>
</evidence>
<dbReference type="Gene3D" id="1.20.120.520">
    <property type="entry name" value="nmb1532 protein domain like"/>
    <property type="match status" value="1"/>
</dbReference>
<keyword evidence="4" id="KW-1185">Reference proteome</keyword>
<dbReference type="PANTHER" id="PTHR39966:SF3">
    <property type="entry name" value="DUF438 DOMAIN-CONTAINING PROTEIN"/>
    <property type="match status" value="1"/>
</dbReference>
<dbReference type="Pfam" id="PF01814">
    <property type="entry name" value="Hemerythrin"/>
    <property type="match status" value="1"/>
</dbReference>